<dbReference type="PROSITE" id="PS50995">
    <property type="entry name" value="HTH_MARR_2"/>
    <property type="match status" value="1"/>
</dbReference>
<evidence type="ECO:0000256" key="1">
    <source>
        <dbReference type="ARBA" id="ARBA00023015"/>
    </source>
</evidence>
<dbReference type="SUPFAM" id="SSF46785">
    <property type="entry name" value="Winged helix' DNA-binding domain"/>
    <property type="match status" value="1"/>
</dbReference>
<dbReference type="PANTHER" id="PTHR33164:SF43">
    <property type="entry name" value="HTH-TYPE TRANSCRIPTIONAL REPRESSOR YETL"/>
    <property type="match status" value="1"/>
</dbReference>
<dbReference type="Proteomes" id="UP001156441">
    <property type="component" value="Unassembled WGS sequence"/>
</dbReference>
<dbReference type="InterPro" id="IPR036388">
    <property type="entry name" value="WH-like_DNA-bd_sf"/>
</dbReference>
<keyword evidence="2" id="KW-0238">DNA-binding</keyword>
<keyword evidence="1" id="KW-0805">Transcription regulation</keyword>
<dbReference type="InterPro" id="IPR036390">
    <property type="entry name" value="WH_DNA-bd_sf"/>
</dbReference>
<gene>
    <name evidence="5" type="ORF">JT362_19300</name>
</gene>
<dbReference type="InterPro" id="IPR011991">
    <property type="entry name" value="ArsR-like_HTH"/>
</dbReference>
<evidence type="ECO:0000259" key="4">
    <source>
        <dbReference type="PROSITE" id="PS50995"/>
    </source>
</evidence>
<dbReference type="InterPro" id="IPR000835">
    <property type="entry name" value="HTH_MarR-typ"/>
</dbReference>
<dbReference type="RefSeq" id="WP_260192787.1">
    <property type="nucleotide sequence ID" value="NZ_JAFFZE010000015.1"/>
</dbReference>
<reference evidence="5 6" key="1">
    <citation type="submission" date="2021-02" db="EMBL/GenBank/DDBJ databases">
        <title>Actinophytocola xerophila sp. nov., isolated from soil of cotton cropping field.</title>
        <authorList>
            <person name="Huang R."/>
            <person name="Chen X."/>
            <person name="Ge X."/>
            <person name="Liu W."/>
        </authorList>
    </citation>
    <scope>NUCLEOTIDE SEQUENCE [LARGE SCALE GENOMIC DNA]</scope>
    <source>
        <strain evidence="5 6">S1-96</strain>
    </source>
</reference>
<dbReference type="SMART" id="SM00347">
    <property type="entry name" value="HTH_MARR"/>
    <property type="match status" value="1"/>
</dbReference>
<evidence type="ECO:0000313" key="6">
    <source>
        <dbReference type="Proteomes" id="UP001156441"/>
    </source>
</evidence>
<keyword evidence="6" id="KW-1185">Reference proteome</keyword>
<evidence type="ECO:0000313" key="5">
    <source>
        <dbReference type="EMBL" id="MCT2585267.1"/>
    </source>
</evidence>
<dbReference type="InterPro" id="IPR023187">
    <property type="entry name" value="Tscrpt_reg_MarR-type_CS"/>
</dbReference>
<protein>
    <submittedName>
        <fullName evidence="5">MarR family transcriptional regulator</fullName>
    </submittedName>
</protein>
<dbReference type="Gene3D" id="1.10.10.10">
    <property type="entry name" value="Winged helix-like DNA-binding domain superfamily/Winged helix DNA-binding domain"/>
    <property type="match status" value="1"/>
</dbReference>
<dbReference type="Pfam" id="PF01047">
    <property type="entry name" value="MarR"/>
    <property type="match status" value="1"/>
</dbReference>
<accession>A0ABT2JBP2</accession>
<evidence type="ECO:0000256" key="3">
    <source>
        <dbReference type="ARBA" id="ARBA00023163"/>
    </source>
</evidence>
<keyword evidence="3" id="KW-0804">Transcription</keyword>
<dbReference type="EMBL" id="JAFFZE010000015">
    <property type="protein sequence ID" value="MCT2585267.1"/>
    <property type="molecule type" value="Genomic_DNA"/>
</dbReference>
<dbReference type="CDD" id="cd00090">
    <property type="entry name" value="HTH_ARSR"/>
    <property type="match status" value="1"/>
</dbReference>
<proteinExistence type="predicted"/>
<organism evidence="5 6">
    <name type="scientific">Actinophytocola gossypii</name>
    <dbReference type="NCBI Taxonomy" id="2812003"/>
    <lineage>
        <taxon>Bacteria</taxon>
        <taxon>Bacillati</taxon>
        <taxon>Actinomycetota</taxon>
        <taxon>Actinomycetes</taxon>
        <taxon>Pseudonocardiales</taxon>
        <taxon>Pseudonocardiaceae</taxon>
    </lineage>
</organism>
<feature type="domain" description="HTH marR-type" evidence="4">
    <location>
        <begin position="1"/>
        <end position="135"/>
    </location>
</feature>
<dbReference type="PROSITE" id="PS01117">
    <property type="entry name" value="HTH_MARR_1"/>
    <property type="match status" value="1"/>
</dbReference>
<dbReference type="InterPro" id="IPR039422">
    <property type="entry name" value="MarR/SlyA-like"/>
</dbReference>
<dbReference type="PRINTS" id="PR00598">
    <property type="entry name" value="HTHMARR"/>
</dbReference>
<comment type="caution">
    <text evidence="5">The sequence shown here is derived from an EMBL/GenBank/DDBJ whole genome shotgun (WGS) entry which is preliminary data.</text>
</comment>
<name>A0ABT2JBP2_9PSEU</name>
<sequence length="140" mass="15977">MTAKLVWDRFYEASRASKLETERRLSAHGVHIGQQFVLECLWDEDGLTPTELARRIGVEPATLTRLLRRMEDAGLVLRRDDEQDKRRIRTWLTEHGAALRDPVHATIGQLQRDAVRLLTEDETATFAALLAKMTTGLRGQ</sequence>
<evidence type="ECO:0000256" key="2">
    <source>
        <dbReference type="ARBA" id="ARBA00023125"/>
    </source>
</evidence>
<dbReference type="PANTHER" id="PTHR33164">
    <property type="entry name" value="TRANSCRIPTIONAL REGULATOR, MARR FAMILY"/>
    <property type="match status" value="1"/>
</dbReference>